<feature type="domain" description="GspL cytoplasmic actin-ATPase-like" evidence="1">
    <location>
        <begin position="42"/>
        <end position="153"/>
    </location>
</feature>
<organism evidence="2 3">
    <name type="scientific">Desulfonema limicola</name>
    <dbReference type="NCBI Taxonomy" id="45656"/>
    <lineage>
        <taxon>Bacteria</taxon>
        <taxon>Pseudomonadati</taxon>
        <taxon>Thermodesulfobacteriota</taxon>
        <taxon>Desulfobacteria</taxon>
        <taxon>Desulfobacterales</taxon>
        <taxon>Desulfococcaceae</taxon>
        <taxon>Desulfonema</taxon>
    </lineage>
</organism>
<accession>A0A975GET6</accession>
<dbReference type="InterPro" id="IPR007812">
    <property type="entry name" value="T2SS_protein-GspL"/>
</dbReference>
<keyword evidence="3" id="KW-1185">Reference proteome</keyword>
<dbReference type="Pfam" id="PF05137">
    <property type="entry name" value="PilN"/>
    <property type="match status" value="1"/>
</dbReference>
<dbReference type="InterPro" id="IPR043129">
    <property type="entry name" value="ATPase_NBD"/>
</dbReference>
<evidence type="ECO:0000259" key="1">
    <source>
        <dbReference type="Pfam" id="PF05134"/>
    </source>
</evidence>
<dbReference type="InterPro" id="IPR007813">
    <property type="entry name" value="PilN"/>
</dbReference>
<proteinExistence type="predicted"/>
<dbReference type="KEGG" id="dli:dnl_07910"/>
<gene>
    <name evidence="2" type="ORF">dnl_07910</name>
</gene>
<dbReference type="RefSeq" id="WP_207690402.1">
    <property type="nucleotide sequence ID" value="NZ_CP061799.1"/>
</dbReference>
<evidence type="ECO:0000313" key="3">
    <source>
        <dbReference type="Proteomes" id="UP000663720"/>
    </source>
</evidence>
<dbReference type="Proteomes" id="UP000663720">
    <property type="component" value="Chromosome"/>
</dbReference>
<sequence>MSRKIIGLDVRYDAVSVVIIDSRLREKHIQGFKHISVHQTENRDTALASALKTIFKQMDTSGAVWVSSFPSEEIYYRNIRIPFKGNKKISQVLPFELEPMLPVPVDNLIIDFHPVNSNINDDYTDIIAACVKKTSLETYLNILSEAGADPANVSIGAYPVACYMNNLQDMPENWILLDFHDCHVTAFIIYSGRINLIRSFPLQQINNSLLTNLEQTIIAFEETLGKNYIPEKIYITGYALKDLSPEQETDLEKFMETPVVRADILSLSDITTKPAQRISWKPDEMNTALALALSDIEGTAKLNLRKGPFALRKNWETHKSNLIKAGIFSAILLALFCLNIIIDSWSAGKKIDRLDSQIMEIFKSTLPEITRIVDPLHQMQVAMDEIKKNTFIPGDTGKNVLIIDILNELSRQIPKEIDVEITRLVAGQDNILISGNTDTFNSVDIIQTKIDKSELFKKVTINSTKKEQNENRVQFKMKVDL</sequence>
<dbReference type="GO" id="GO:0015628">
    <property type="term" value="P:protein secretion by the type II secretion system"/>
    <property type="evidence" value="ECO:0007669"/>
    <property type="project" value="InterPro"/>
</dbReference>
<dbReference type="EMBL" id="CP061799">
    <property type="protein sequence ID" value="QTA78567.1"/>
    <property type="molecule type" value="Genomic_DNA"/>
</dbReference>
<name>A0A975GET6_9BACT</name>
<dbReference type="InterPro" id="IPR024230">
    <property type="entry name" value="GspL_cyto_dom"/>
</dbReference>
<evidence type="ECO:0000313" key="2">
    <source>
        <dbReference type="EMBL" id="QTA78567.1"/>
    </source>
</evidence>
<dbReference type="Pfam" id="PF05134">
    <property type="entry name" value="T2SSL"/>
    <property type="match status" value="1"/>
</dbReference>
<protein>
    <submittedName>
        <fullName evidence="2">Fimbrial assembly protein PilN domain-containing protein</fullName>
    </submittedName>
</protein>
<dbReference type="SUPFAM" id="SSF53067">
    <property type="entry name" value="Actin-like ATPase domain"/>
    <property type="match status" value="1"/>
</dbReference>
<reference evidence="2" key="1">
    <citation type="journal article" date="2021" name="Microb. Physiol.">
        <title>Proteogenomic Insights into the Physiology of Marine, Sulfate-Reducing, Filamentous Desulfonema limicola and Desulfonema magnum.</title>
        <authorList>
            <person name="Schnaars V."/>
            <person name="Wohlbrand L."/>
            <person name="Scheve S."/>
            <person name="Hinrichs C."/>
            <person name="Reinhardt R."/>
            <person name="Rabus R."/>
        </authorList>
    </citation>
    <scope>NUCLEOTIDE SEQUENCE</scope>
    <source>
        <strain evidence="2">5ac10</strain>
    </source>
</reference>
<dbReference type="GO" id="GO:0015627">
    <property type="term" value="C:type II protein secretion system complex"/>
    <property type="evidence" value="ECO:0007669"/>
    <property type="project" value="InterPro"/>
</dbReference>
<dbReference type="Gene3D" id="3.30.420.380">
    <property type="match status" value="1"/>
</dbReference>
<dbReference type="GO" id="GO:0009276">
    <property type="term" value="C:Gram-negative-bacterium-type cell wall"/>
    <property type="evidence" value="ECO:0007669"/>
    <property type="project" value="InterPro"/>
</dbReference>
<dbReference type="AlphaFoldDB" id="A0A975GET6"/>
<dbReference type="NCBIfam" id="TIGR01709">
    <property type="entry name" value="typeII_sec_gspL"/>
    <property type="match status" value="1"/>
</dbReference>